<dbReference type="InterPro" id="IPR036873">
    <property type="entry name" value="Rhodanese-like_dom_sf"/>
</dbReference>
<dbReference type="EMBL" id="JAQMWT010000009">
    <property type="protein sequence ID" value="KAJ8614255.1"/>
    <property type="molecule type" value="Genomic_DNA"/>
</dbReference>
<accession>A0AAD7URF6</accession>
<dbReference type="PANTHER" id="PTHR43846">
    <property type="entry name" value="UPF0176 PROTEIN YCEA"/>
    <property type="match status" value="1"/>
</dbReference>
<evidence type="ECO:0000313" key="4">
    <source>
        <dbReference type="Proteomes" id="UP001230188"/>
    </source>
</evidence>
<evidence type="ECO:0000259" key="2">
    <source>
        <dbReference type="PROSITE" id="PS50206"/>
    </source>
</evidence>
<dbReference type="InterPro" id="IPR040503">
    <property type="entry name" value="TRHO_N"/>
</dbReference>
<dbReference type="Gene3D" id="3.40.250.10">
    <property type="entry name" value="Rhodanese-like domain"/>
    <property type="match status" value="1"/>
</dbReference>
<keyword evidence="4" id="KW-1185">Reference proteome</keyword>
<dbReference type="PANTHER" id="PTHR43846:SF1">
    <property type="entry name" value="TRNA URIDINE(34) HYDROXYLASE"/>
    <property type="match status" value="1"/>
</dbReference>
<dbReference type="Pfam" id="PF17773">
    <property type="entry name" value="UPF0176_N"/>
    <property type="match status" value="1"/>
</dbReference>
<dbReference type="Gene3D" id="3.30.70.100">
    <property type="match status" value="1"/>
</dbReference>
<protein>
    <recommendedName>
        <fullName evidence="2">Rhodanese domain-containing protein</fullName>
    </recommendedName>
</protein>
<gene>
    <name evidence="3" type="ORF">CTAYLR_001111</name>
</gene>
<sequence>MVVCALAVAQSRGLSSVPAAAARRLEIIRLEHEMEEERENKARVRELRKRLNALRRATPQPSEVRVATFYRFLELDPETCRVRLSAALEALGVVLGSVTVSREGVNGALAVPAGIEFELETVLAESLGFDVELNWAPATRASPFLHLRVRSKPKILEDGLAEELDWSVCGSELEPAAWHEALSSGEAVVLDVRNGYESALGSFENATLLNTDSFARSWHRLDDLLRDKPSDTKILMFCTGGIRCVKGGAYVRQKLGFTNVHRLKHGVVGYERWLAEEEGVRASSSSSSLFRGSNFVFDRRKEAD</sequence>
<feature type="domain" description="Rhodanese" evidence="2">
    <location>
        <begin position="183"/>
        <end position="276"/>
    </location>
</feature>
<dbReference type="Pfam" id="PF00581">
    <property type="entry name" value="Rhodanese"/>
    <property type="match status" value="1"/>
</dbReference>
<reference evidence="3" key="1">
    <citation type="submission" date="2023-01" db="EMBL/GenBank/DDBJ databases">
        <title>Metagenome sequencing of chrysophaentin producing Chrysophaeum taylorii.</title>
        <authorList>
            <person name="Davison J."/>
            <person name="Bewley C."/>
        </authorList>
    </citation>
    <scope>NUCLEOTIDE SEQUENCE</scope>
    <source>
        <strain evidence="3">NIES-1699</strain>
    </source>
</reference>
<evidence type="ECO:0000313" key="3">
    <source>
        <dbReference type="EMBL" id="KAJ8614255.1"/>
    </source>
</evidence>
<dbReference type="InterPro" id="IPR001763">
    <property type="entry name" value="Rhodanese-like_dom"/>
</dbReference>
<dbReference type="SUPFAM" id="SSF52821">
    <property type="entry name" value="Rhodanese/Cell cycle control phosphatase"/>
    <property type="match status" value="1"/>
</dbReference>
<proteinExistence type="predicted"/>
<name>A0AAD7URF6_9STRA</name>
<keyword evidence="1" id="KW-0175">Coiled coil</keyword>
<organism evidence="3 4">
    <name type="scientific">Chrysophaeum taylorii</name>
    <dbReference type="NCBI Taxonomy" id="2483200"/>
    <lineage>
        <taxon>Eukaryota</taxon>
        <taxon>Sar</taxon>
        <taxon>Stramenopiles</taxon>
        <taxon>Ochrophyta</taxon>
        <taxon>Pelagophyceae</taxon>
        <taxon>Pelagomonadales</taxon>
        <taxon>Pelagomonadaceae</taxon>
        <taxon>Chrysophaeum</taxon>
    </lineage>
</organism>
<comment type="caution">
    <text evidence="3">The sequence shown here is derived from an EMBL/GenBank/DDBJ whole genome shotgun (WGS) entry which is preliminary data.</text>
</comment>
<dbReference type="SMART" id="SM00450">
    <property type="entry name" value="RHOD"/>
    <property type="match status" value="1"/>
</dbReference>
<dbReference type="Proteomes" id="UP001230188">
    <property type="component" value="Unassembled WGS sequence"/>
</dbReference>
<dbReference type="AlphaFoldDB" id="A0AAD7URF6"/>
<evidence type="ECO:0000256" key="1">
    <source>
        <dbReference type="SAM" id="Coils"/>
    </source>
</evidence>
<dbReference type="PROSITE" id="PS50206">
    <property type="entry name" value="RHODANESE_3"/>
    <property type="match status" value="1"/>
</dbReference>
<feature type="coiled-coil region" evidence="1">
    <location>
        <begin position="20"/>
        <end position="57"/>
    </location>
</feature>